<dbReference type="SUPFAM" id="SSF51395">
    <property type="entry name" value="FMN-linked oxidoreductases"/>
    <property type="match status" value="1"/>
</dbReference>
<evidence type="ECO:0000259" key="6">
    <source>
        <dbReference type="Pfam" id="PF01207"/>
    </source>
</evidence>
<evidence type="ECO:0000313" key="8">
    <source>
        <dbReference type="Proteomes" id="UP000176826"/>
    </source>
</evidence>
<dbReference type="InterPro" id="IPR024036">
    <property type="entry name" value="tRNA-dHydroUridine_Synthase_C"/>
</dbReference>
<dbReference type="GO" id="GO:0017150">
    <property type="term" value="F:tRNA dihydrouridine synthase activity"/>
    <property type="evidence" value="ECO:0007669"/>
    <property type="project" value="InterPro"/>
</dbReference>
<name>A0A1F6YC75_9BACT</name>
<dbReference type="EMBL" id="MFVT01000015">
    <property type="protein sequence ID" value="OGJ03962.1"/>
    <property type="molecule type" value="Genomic_DNA"/>
</dbReference>
<comment type="cofactor">
    <cofactor evidence="1">
        <name>FMN</name>
        <dbReference type="ChEBI" id="CHEBI:58210"/>
    </cofactor>
</comment>
<keyword evidence="3" id="KW-0288">FMN</keyword>
<keyword evidence="2" id="KW-0285">Flavoprotein</keyword>
<evidence type="ECO:0000313" key="7">
    <source>
        <dbReference type="EMBL" id="OGJ03962.1"/>
    </source>
</evidence>
<dbReference type="Pfam" id="PF01207">
    <property type="entry name" value="Dus"/>
    <property type="match status" value="1"/>
</dbReference>
<dbReference type="PANTHER" id="PTHR11082:SF25">
    <property type="entry name" value="DUS-LIKE FMN-BINDING DOMAIN-CONTAINING PROTEIN"/>
    <property type="match status" value="1"/>
</dbReference>
<protein>
    <recommendedName>
        <fullName evidence="6">DUS-like FMN-binding domain-containing protein</fullName>
    </recommendedName>
</protein>
<evidence type="ECO:0000256" key="1">
    <source>
        <dbReference type="ARBA" id="ARBA00001917"/>
    </source>
</evidence>
<keyword evidence="5" id="KW-0560">Oxidoreductase</keyword>
<feature type="domain" description="DUS-like FMN-binding" evidence="6">
    <location>
        <begin position="28"/>
        <end position="297"/>
    </location>
</feature>
<sequence>MIYGLEIKFMINSPPNFWQKLKKPIFCLAPMADVTDCAFRQIIAKYSCHGGVGGGPDVFYTEFVSADGLAHPEAREKLLIDLKYSENERPIVAQIFGGKPENIRIASALCKKLGFDGIDINMGCPDKTIEKQCAGAAMMKNPKMARKIIRAAKEGAGGLPVSVKTRIGYNHNEIGSASSGWIRELLSEDIAALIIHLRTRKEMSDVPAHWNLMKRIVEIRDEMGKETLILGNGDVLDLEDAKQKIKETSCDGIMLGRAIFGNPWLFANLACIKRNCQIEHPASDSLVKKSQILSKFKKIFSLATQSRNSAERSECVAFSKKSESGAGISIQEKLLIMIEHTKLFEKLLTGHKNFAVMKKHYKAYVNGFNGAKEFRMKLMEAENATQVEDITNDFLRKI</sequence>
<dbReference type="CDD" id="cd02801">
    <property type="entry name" value="DUS_like_FMN"/>
    <property type="match status" value="1"/>
</dbReference>
<accession>A0A1F6YC75</accession>
<evidence type="ECO:0000256" key="2">
    <source>
        <dbReference type="ARBA" id="ARBA00022630"/>
    </source>
</evidence>
<dbReference type="PANTHER" id="PTHR11082">
    <property type="entry name" value="TRNA-DIHYDROURIDINE SYNTHASE"/>
    <property type="match status" value="1"/>
</dbReference>
<dbReference type="Proteomes" id="UP000176826">
    <property type="component" value="Unassembled WGS sequence"/>
</dbReference>
<dbReference type="InterPro" id="IPR013785">
    <property type="entry name" value="Aldolase_TIM"/>
</dbReference>
<dbReference type="PROSITE" id="PS01136">
    <property type="entry name" value="UPF0034"/>
    <property type="match status" value="1"/>
</dbReference>
<evidence type="ECO:0000256" key="4">
    <source>
        <dbReference type="ARBA" id="ARBA00022694"/>
    </source>
</evidence>
<evidence type="ECO:0000256" key="3">
    <source>
        <dbReference type="ARBA" id="ARBA00022643"/>
    </source>
</evidence>
<dbReference type="Gene3D" id="1.10.1200.80">
    <property type="entry name" value="Putative flavin oxidoreducatase, domain 2"/>
    <property type="match status" value="1"/>
</dbReference>
<dbReference type="GO" id="GO:0050660">
    <property type="term" value="F:flavin adenine dinucleotide binding"/>
    <property type="evidence" value="ECO:0007669"/>
    <property type="project" value="InterPro"/>
</dbReference>
<reference evidence="7 8" key="1">
    <citation type="journal article" date="2016" name="Nat. Commun.">
        <title>Thousands of microbial genomes shed light on interconnected biogeochemical processes in an aquifer system.</title>
        <authorList>
            <person name="Anantharaman K."/>
            <person name="Brown C.T."/>
            <person name="Hug L.A."/>
            <person name="Sharon I."/>
            <person name="Castelle C.J."/>
            <person name="Probst A.J."/>
            <person name="Thomas B.C."/>
            <person name="Singh A."/>
            <person name="Wilkins M.J."/>
            <person name="Karaoz U."/>
            <person name="Brodie E.L."/>
            <person name="Williams K.H."/>
            <person name="Hubbard S.S."/>
            <person name="Banfield J.F."/>
        </authorList>
    </citation>
    <scope>NUCLEOTIDE SEQUENCE [LARGE SCALE GENOMIC DNA]</scope>
</reference>
<dbReference type="Gene3D" id="3.20.20.70">
    <property type="entry name" value="Aldolase class I"/>
    <property type="match status" value="1"/>
</dbReference>
<proteinExistence type="predicted"/>
<dbReference type="AlphaFoldDB" id="A0A1F6YC75"/>
<dbReference type="InterPro" id="IPR035587">
    <property type="entry name" value="DUS-like_FMN-bd"/>
</dbReference>
<gene>
    <name evidence="7" type="ORF">A3F97_02670</name>
</gene>
<keyword evidence="4" id="KW-0819">tRNA processing</keyword>
<evidence type="ECO:0000256" key="5">
    <source>
        <dbReference type="ARBA" id="ARBA00023002"/>
    </source>
</evidence>
<dbReference type="InterPro" id="IPR018517">
    <property type="entry name" value="tRNA_hU_synthase_CS"/>
</dbReference>
<comment type="caution">
    <text evidence="7">The sequence shown here is derived from an EMBL/GenBank/DDBJ whole genome shotgun (WGS) entry which is preliminary data.</text>
</comment>
<organism evidence="7 8">
    <name type="scientific">Candidatus Nomurabacteria bacterium RIFCSPLOWO2_12_FULL_41_10</name>
    <dbReference type="NCBI Taxonomy" id="1801795"/>
    <lineage>
        <taxon>Bacteria</taxon>
        <taxon>Candidatus Nomuraibacteriota</taxon>
    </lineage>
</organism>